<name>A0ABY9XYZ2_9FLAO</name>
<organism evidence="1 2">
    <name type="scientific">Thalassobellus suaedae</name>
    <dbReference type="NCBI Taxonomy" id="3074124"/>
    <lineage>
        <taxon>Bacteria</taxon>
        <taxon>Pseudomonadati</taxon>
        <taxon>Bacteroidota</taxon>
        <taxon>Flavobacteriia</taxon>
        <taxon>Flavobacteriales</taxon>
        <taxon>Flavobacteriaceae</taxon>
        <taxon>Thalassobellus</taxon>
    </lineage>
</organism>
<keyword evidence="2" id="KW-1185">Reference proteome</keyword>
<proteinExistence type="predicted"/>
<dbReference type="Proteomes" id="UP001303407">
    <property type="component" value="Chromosome"/>
</dbReference>
<evidence type="ECO:0000313" key="1">
    <source>
        <dbReference type="EMBL" id="WNH11185.1"/>
    </source>
</evidence>
<accession>A0ABY9XYZ2</accession>
<evidence type="ECO:0000313" key="2">
    <source>
        <dbReference type="Proteomes" id="UP001303407"/>
    </source>
</evidence>
<sequence>MEIYIYLYDSNSFNLYKIAVTGSRATYLVIGLDEKEIVSTNVKKG</sequence>
<dbReference type="RefSeq" id="WP_415861161.1">
    <property type="nucleotide sequence ID" value="NZ_CP134536.1"/>
</dbReference>
<protein>
    <submittedName>
        <fullName evidence="1">Uncharacterized protein</fullName>
    </submittedName>
</protein>
<gene>
    <name evidence="1" type="ORF">RHP49_09650</name>
</gene>
<reference evidence="1 2" key="1">
    <citation type="submission" date="2023-09" db="EMBL/GenBank/DDBJ databases">
        <title>Thalassobella suaedae gen. nov., sp. nov., a marine bacterium of the family Flavobacteriaceae isolated from a halophyte Suaeda japonica.</title>
        <authorList>
            <person name="Lee S.Y."/>
            <person name="Hwang C.Y."/>
        </authorList>
    </citation>
    <scope>NUCLEOTIDE SEQUENCE [LARGE SCALE GENOMIC DNA]</scope>
    <source>
        <strain evidence="1 2">HL-DH10</strain>
    </source>
</reference>
<dbReference type="EMBL" id="CP134536">
    <property type="protein sequence ID" value="WNH11185.1"/>
    <property type="molecule type" value="Genomic_DNA"/>
</dbReference>